<sequence length="106" mass="11993">MWSFDSDSLSSLRYKLGGDLTVGSQSWNHVVVCSGYLLEKSSFNIQKIVPNNELSVVAVLVCGHTRIDCLDHLTLEINKYKPSCPVCTFEESYVIRMCEKLLMKET</sequence>
<keyword evidence="2" id="KW-1185">Reference proteome</keyword>
<evidence type="ECO:0000313" key="2">
    <source>
        <dbReference type="Proteomes" id="UP000594263"/>
    </source>
</evidence>
<organism evidence="1 2">
    <name type="scientific">Kalanchoe fedtschenkoi</name>
    <name type="common">Lavender scallops</name>
    <name type="synonym">South American air plant</name>
    <dbReference type="NCBI Taxonomy" id="63787"/>
    <lineage>
        <taxon>Eukaryota</taxon>
        <taxon>Viridiplantae</taxon>
        <taxon>Streptophyta</taxon>
        <taxon>Embryophyta</taxon>
        <taxon>Tracheophyta</taxon>
        <taxon>Spermatophyta</taxon>
        <taxon>Magnoliopsida</taxon>
        <taxon>eudicotyledons</taxon>
        <taxon>Gunneridae</taxon>
        <taxon>Pentapetalae</taxon>
        <taxon>Saxifragales</taxon>
        <taxon>Crassulaceae</taxon>
        <taxon>Kalanchoe</taxon>
    </lineage>
</organism>
<dbReference type="PANTHER" id="PTHR31150:SF26">
    <property type="entry name" value="RING-TYPE DOMAIN-CONTAINING PROTEIN"/>
    <property type="match status" value="1"/>
</dbReference>
<dbReference type="AlphaFoldDB" id="A0A7N0UZM6"/>
<dbReference type="OMA" id="GHTRIDC"/>
<evidence type="ECO:0000313" key="1">
    <source>
        <dbReference type="EnsemblPlants" id="Kaladp0092s0086.1.v1.1.CDS.1"/>
    </source>
</evidence>
<dbReference type="PANTHER" id="PTHR31150">
    <property type="entry name" value="EXPRESSED PROTEIN"/>
    <property type="match status" value="1"/>
</dbReference>
<dbReference type="Gramene" id="Kaladp0092s0086.1.v1.1">
    <property type="protein sequence ID" value="Kaladp0092s0086.1.v1.1.CDS.1"/>
    <property type="gene ID" value="Kaladp0092s0086.v1.1"/>
</dbReference>
<protein>
    <submittedName>
        <fullName evidence="1">Uncharacterized protein</fullName>
    </submittedName>
</protein>
<reference evidence="1" key="1">
    <citation type="submission" date="2021-01" db="UniProtKB">
        <authorList>
            <consortium name="EnsemblPlants"/>
        </authorList>
    </citation>
    <scope>IDENTIFICATION</scope>
</reference>
<proteinExistence type="predicted"/>
<accession>A0A7N0UZM6</accession>
<name>A0A7N0UZM6_KALFE</name>
<dbReference type="EnsemblPlants" id="Kaladp0092s0086.1.v1.1">
    <property type="protein sequence ID" value="Kaladp0092s0086.1.v1.1.CDS.1"/>
    <property type="gene ID" value="Kaladp0092s0086.v1.1"/>
</dbReference>
<dbReference type="Proteomes" id="UP000594263">
    <property type="component" value="Unplaced"/>
</dbReference>